<dbReference type="PATRIC" id="fig|761659.10.peg.773"/>
<feature type="active site" description="Nucleophile" evidence="9">
    <location>
        <position position="271"/>
    </location>
</feature>
<dbReference type="InterPro" id="IPR036291">
    <property type="entry name" value="NAD(P)-bd_dom_sf"/>
</dbReference>
<dbReference type="RefSeq" id="WP_013061128.1">
    <property type="nucleotide sequence ID" value="NC_014032.1"/>
</dbReference>
<reference evidence="14" key="2">
    <citation type="submission" date="2010-04" db="EMBL/GenBank/DDBJ databases">
        <title>Genome sequence of Salinibacter ruber M8.</title>
        <authorList>
            <consortium name="Genoscope"/>
        </authorList>
    </citation>
    <scope>NUCLEOTIDE SEQUENCE [LARGE SCALE GENOMIC DNA]</scope>
    <source>
        <strain evidence="14">M8</strain>
    </source>
</reference>
<name>D5H6F7_SALRM</name>
<dbReference type="GO" id="GO:0003979">
    <property type="term" value="F:UDP-glucose 6-dehydrogenase activity"/>
    <property type="evidence" value="ECO:0007669"/>
    <property type="project" value="UniProtKB-EC"/>
</dbReference>
<feature type="domain" description="UDP-glucose/GDP-mannose dehydrogenase C-terminal" evidence="12">
    <location>
        <begin position="325"/>
        <end position="427"/>
    </location>
</feature>
<dbReference type="InterPro" id="IPR014027">
    <property type="entry name" value="UDP-Glc/GDP-Man_DH_C"/>
</dbReference>
<dbReference type="PANTHER" id="PTHR43750">
    <property type="entry name" value="UDP-GLUCOSE 6-DEHYDROGENASE TUAD"/>
    <property type="match status" value="1"/>
</dbReference>
<dbReference type="InterPro" id="IPR008927">
    <property type="entry name" value="6-PGluconate_DH-like_C_sf"/>
</dbReference>
<gene>
    <name evidence="13" type="primary">udg</name>
    <name evidence="13" type="ordered locus">SRM_00691</name>
</gene>
<feature type="binding site" evidence="11">
    <location>
        <position position="274"/>
    </location>
    <ligand>
        <name>NAD(+)</name>
        <dbReference type="ChEBI" id="CHEBI:57540"/>
    </ligand>
</feature>
<feature type="binding site" evidence="10">
    <location>
        <position position="215"/>
    </location>
    <ligand>
        <name>substrate</name>
    </ligand>
</feature>
<dbReference type="SUPFAM" id="SSF51735">
    <property type="entry name" value="NAD(P)-binding Rossmann-fold domains"/>
    <property type="match status" value="1"/>
</dbReference>
<feature type="binding site" evidence="11">
    <location>
        <position position="128"/>
    </location>
    <ligand>
        <name>NAD(+)</name>
        <dbReference type="ChEBI" id="CHEBI:57540"/>
    </ligand>
</feature>
<feature type="binding site" evidence="11">
    <location>
        <position position="30"/>
    </location>
    <ligand>
        <name>NAD(+)</name>
        <dbReference type="ChEBI" id="CHEBI:57540"/>
    </ligand>
</feature>
<dbReference type="HOGENOM" id="CLU_023810_1_2_10"/>
<dbReference type="InterPro" id="IPR017476">
    <property type="entry name" value="UDP-Glc/GDP-Man"/>
</dbReference>
<dbReference type="GO" id="GO:0000271">
    <property type="term" value="P:polysaccharide biosynthetic process"/>
    <property type="evidence" value="ECO:0007669"/>
    <property type="project" value="InterPro"/>
</dbReference>
<dbReference type="Pfam" id="PF03721">
    <property type="entry name" value="UDPG_MGDP_dh_N"/>
    <property type="match status" value="1"/>
</dbReference>
<evidence type="ECO:0000256" key="7">
    <source>
        <dbReference type="ARBA" id="ARBA00047473"/>
    </source>
</evidence>
<feature type="binding site" evidence="10">
    <location>
        <begin position="260"/>
        <end position="264"/>
    </location>
    <ligand>
        <name>substrate</name>
    </ligand>
</feature>
<evidence type="ECO:0000256" key="9">
    <source>
        <dbReference type="PIRSR" id="PIRSR500134-1"/>
    </source>
</evidence>
<feature type="binding site" evidence="10">
    <location>
        <position position="332"/>
    </location>
    <ligand>
        <name>substrate</name>
    </ligand>
</feature>
<dbReference type="Pfam" id="PF03720">
    <property type="entry name" value="UDPG_MGDP_dh_C"/>
    <property type="match status" value="1"/>
</dbReference>
<dbReference type="SUPFAM" id="SSF48179">
    <property type="entry name" value="6-phosphogluconate dehydrogenase C-terminal domain-like"/>
    <property type="match status" value="1"/>
</dbReference>
<evidence type="ECO:0000259" key="12">
    <source>
        <dbReference type="SMART" id="SM00984"/>
    </source>
</evidence>
<dbReference type="KEGG" id="srm:SRM_00691"/>
<dbReference type="Proteomes" id="UP000000933">
    <property type="component" value="Chromosome"/>
</dbReference>
<evidence type="ECO:0000256" key="6">
    <source>
        <dbReference type="ARBA" id="ARBA00023027"/>
    </source>
</evidence>
<dbReference type="NCBIfam" id="TIGR03026">
    <property type="entry name" value="NDP-sugDHase"/>
    <property type="match status" value="1"/>
</dbReference>
<evidence type="ECO:0000256" key="2">
    <source>
        <dbReference type="ARBA" id="ARBA00006601"/>
    </source>
</evidence>
<feature type="binding site" evidence="10">
    <location>
        <position position="268"/>
    </location>
    <ligand>
        <name>substrate</name>
    </ligand>
</feature>
<evidence type="ECO:0000256" key="11">
    <source>
        <dbReference type="PIRSR" id="PIRSR500134-3"/>
    </source>
</evidence>
<evidence type="ECO:0000256" key="4">
    <source>
        <dbReference type="ARBA" id="ARBA00015132"/>
    </source>
</evidence>
<protein>
    <recommendedName>
        <fullName evidence="4 8">UDP-glucose 6-dehydrogenase</fullName>
        <ecNumber evidence="3 8">1.1.1.22</ecNumber>
    </recommendedName>
</protein>
<dbReference type="UniPathway" id="UPA00038">
    <property type="reaction ID" value="UER00491"/>
</dbReference>
<evidence type="ECO:0000313" key="14">
    <source>
        <dbReference type="Proteomes" id="UP000000933"/>
    </source>
</evidence>
<dbReference type="Pfam" id="PF00984">
    <property type="entry name" value="UDPG_MGDP_dh"/>
    <property type="match status" value="1"/>
</dbReference>
<accession>D5H6F7</accession>
<dbReference type="InterPro" id="IPR036220">
    <property type="entry name" value="UDP-Glc/GDP-Man_DH_C_sf"/>
</dbReference>
<evidence type="ECO:0000256" key="3">
    <source>
        <dbReference type="ARBA" id="ARBA00012954"/>
    </source>
</evidence>
<comment type="pathway">
    <text evidence="1">Nucleotide-sugar biosynthesis; UDP-alpha-D-glucuronate biosynthesis; UDP-alpha-D-glucuronate from UDP-alpha-D-glucose: step 1/1.</text>
</comment>
<dbReference type="GO" id="GO:0051287">
    <property type="term" value="F:NAD binding"/>
    <property type="evidence" value="ECO:0007669"/>
    <property type="project" value="InterPro"/>
</dbReference>
<feature type="binding site" evidence="11">
    <location>
        <position position="339"/>
    </location>
    <ligand>
        <name>NAD(+)</name>
        <dbReference type="ChEBI" id="CHEBI:57540"/>
    </ligand>
</feature>
<dbReference type="SMART" id="SM00984">
    <property type="entry name" value="UDPG_MGDP_dh_C"/>
    <property type="match status" value="1"/>
</dbReference>
<dbReference type="Gene3D" id="1.20.5.100">
    <property type="entry name" value="Cytochrome c1, transmembrane anchor, C-terminal"/>
    <property type="match status" value="1"/>
</dbReference>
<dbReference type="PANTHER" id="PTHR43750:SF3">
    <property type="entry name" value="UDP-GLUCOSE 6-DEHYDROGENASE TUAD"/>
    <property type="match status" value="1"/>
</dbReference>
<feature type="binding site" evidence="10">
    <location>
        <begin position="160"/>
        <end position="163"/>
    </location>
    <ligand>
        <name>substrate</name>
    </ligand>
</feature>
<dbReference type="PIRSF" id="PIRSF000124">
    <property type="entry name" value="UDPglc_GDPman_dh"/>
    <property type="match status" value="1"/>
</dbReference>
<keyword evidence="6 8" id="KW-0520">NAD</keyword>
<dbReference type="Gene3D" id="3.40.50.720">
    <property type="entry name" value="NAD(P)-binding Rossmann-like Domain"/>
    <property type="match status" value="2"/>
</dbReference>
<dbReference type="AlphaFoldDB" id="D5H6F7"/>
<evidence type="ECO:0000256" key="8">
    <source>
        <dbReference type="PIRNR" id="PIRNR000124"/>
    </source>
</evidence>
<dbReference type="PIRSF" id="PIRSF500134">
    <property type="entry name" value="UDPglc_DH_bac"/>
    <property type="match status" value="1"/>
</dbReference>
<sequence>MEIAVIGTGYVGLVSGTCFAEMGHDVTCVDIDEEKVEQLSGGELPIYEPDLEKYFDRVREENRLHFTTDLAEGIEDAKAIFFALPTPPGEDGSADLTYVKQAAGDVADLFASGTLQGPKQRIVVNKSTVPVGTGDEVEEVFAERGLEHGTDVAVVSNPEFLREGSAVEDFMKPDRVVIGTEVEWAAEEMERLYEPFVRQGNPILTVDRRSAEMIKYAANSLLATRISFMNEIANVCDWVGANVDKVRLGISKDHRIGPHFLYAGIGFGGSCFPKDVQALARKGREVGYEPEILNSVVDVNDRQRRRLALDAKERFDGDLSGKKIAVWGLSFKPGTDDTREAPSHVIINELLEDGAEVAGYDPEAMGTTRETFGDQIEYGEGMYEVLGGADALIICTEWHEFRRPDLGKVRDLLAKPIVFDGRNLYDPARMVEMGFEYQSIGRPSYAPETQEEAIEEAIVENGQP</sequence>
<dbReference type="GO" id="GO:0006065">
    <property type="term" value="P:UDP-glucuronate biosynthetic process"/>
    <property type="evidence" value="ECO:0007669"/>
    <property type="project" value="UniProtKB-UniPathway"/>
</dbReference>
<proteinExistence type="inferred from homology"/>
<dbReference type="EC" id="1.1.1.22" evidence="3 8"/>
<feature type="binding site" evidence="11">
    <location>
        <position position="35"/>
    </location>
    <ligand>
        <name>NAD(+)</name>
        <dbReference type="ChEBI" id="CHEBI:57540"/>
    </ligand>
</feature>
<reference evidence="13 14" key="1">
    <citation type="journal article" date="2010" name="ISME J.">
        <title>Fine-scale evolution: genomic, phenotypic and ecological differentiation in two coexisting Salinibacter ruber strains.</title>
        <authorList>
            <person name="Pena A."/>
            <person name="Teeling H."/>
            <person name="Huerta-Cepas J."/>
            <person name="Santos F."/>
            <person name="Yarza P."/>
            <person name="Brito-Echeverria J."/>
            <person name="Lucio M."/>
            <person name="Schmitt-Kopplin P."/>
            <person name="Meseguer I."/>
            <person name="Schenowitz C."/>
            <person name="Dossat C."/>
            <person name="Barbe V."/>
            <person name="Dopazo J."/>
            <person name="Rossello-Mora R."/>
            <person name="Schuler M."/>
            <person name="Glockner F.O."/>
            <person name="Amann R."/>
            <person name="Gabaldon T."/>
            <person name="Anton J."/>
        </authorList>
    </citation>
    <scope>NUCLEOTIDE SEQUENCE [LARGE SCALE GENOMIC DNA]</scope>
    <source>
        <strain evidence="13 14">M8</strain>
    </source>
</reference>
<feature type="binding site" evidence="11">
    <location>
        <position position="86"/>
    </location>
    <ligand>
        <name>NAD(+)</name>
        <dbReference type="ChEBI" id="CHEBI:57540"/>
    </ligand>
</feature>
<comment type="catalytic activity">
    <reaction evidence="7 8">
        <text>UDP-alpha-D-glucose + 2 NAD(+) + H2O = UDP-alpha-D-glucuronate + 2 NADH + 3 H(+)</text>
        <dbReference type="Rhea" id="RHEA:23596"/>
        <dbReference type="ChEBI" id="CHEBI:15377"/>
        <dbReference type="ChEBI" id="CHEBI:15378"/>
        <dbReference type="ChEBI" id="CHEBI:57540"/>
        <dbReference type="ChEBI" id="CHEBI:57945"/>
        <dbReference type="ChEBI" id="CHEBI:58052"/>
        <dbReference type="ChEBI" id="CHEBI:58885"/>
        <dbReference type="EC" id="1.1.1.22"/>
    </reaction>
</comment>
<dbReference type="InterPro" id="IPR028357">
    <property type="entry name" value="UDPglc_DH_bac"/>
</dbReference>
<dbReference type="InterPro" id="IPR001732">
    <property type="entry name" value="UDP-Glc/GDP-Man_DH_N"/>
</dbReference>
<comment type="similarity">
    <text evidence="2 8">Belongs to the UDP-glucose/GDP-mannose dehydrogenase family.</text>
</comment>
<dbReference type="InterPro" id="IPR014026">
    <property type="entry name" value="UDP-Glc/GDP-Man_DH_dimer"/>
</dbReference>
<evidence type="ECO:0000256" key="1">
    <source>
        <dbReference type="ARBA" id="ARBA00004701"/>
    </source>
</evidence>
<evidence type="ECO:0000256" key="10">
    <source>
        <dbReference type="PIRSR" id="PIRSR500134-2"/>
    </source>
</evidence>
<organism evidence="13 14">
    <name type="scientific">Salinibacter ruber (strain M8)</name>
    <dbReference type="NCBI Taxonomy" id="761659"/>
    <lineage>
        <taxon>Bacteria</taxon>
        <taxon>Pseudomonadati</taxon>
        <taxon>Rhodothermota</taxon>
        <taxon>Rhodothermia</taxon>
        <taxon>Rhodothermales</taxon>
        <taxon>Salinibacteraceae</taxon>
        <taxon>Salinibacter</taxon>
    </lineage>
</organism>
<keyword evidence="5 8" id="KW-0560">Oxidoreductase</keyword>
<evidence type="ECO:0000313" key="13">
    <source>
        <dbReference type="EMBL" id="CBH23612.1"/>
    </source>
</evidence>
<evidence type="ECO:0000256" key="5">
    <source>
        <dbReference type="ARBA" id="ARBA00023002"/>
    </source>
</evidence>
<dbReference type="SUPFAM" id="SSF52413">
    <property type="entry name" value="UDP-glucose/GDP-mannose dehydrogenase C-terminal domain"/>
    <property type="match status" value="1"/>
</dbReference>
<dbReference type="EMBL" id="FP565814">
    <property type="protein sequence ID" value="CBH23612.1"/>
    <property type="molecule type" value="Genomic_DNA"/>
</dbReference>
<feature type="binding site" evidence="11">
    <location>
        <position position="163"/>
    </location>
    <ligand>
        <name>NAD(+)</name>
        <dbReference type="ChEBI" id="CHEBI:57540"/>
    </ligand>
</feature>